<evidence type="ECO:0000256" key="3">
    <source>
        <dbReference type="ARBA" id="ARBA00022553"/>
    </source>
</evidence>
<dbReference type="PROSITE" id="PS50075">
    <property type="entry name" value="CARRIER"/>
    <property type="match status" value="2"/>
</dbReference>
<dbReference type="PROSITE" id="PS00455">
    <property type="entry name" value="AMP_BINDING"/>
    <property type="match status" value="2"/>
</dbReference>
<dbReference type="STRING" id="909613.UO65_2553"/>
<dbReference type="SUPFAM" id="SSF47336">
    <property type="entry name" value="ACP-like"/>
    <property type="match status" value="2"/>
</dbReference>
<dbReference type="CDD" id="cd19543">
    <property type="entry name" value="DCL_NRPS"/>
    <property type="match status" value="1"/>
</dbReference>
<proteinExistence type="predicted"/>
<keyword evidence="5" id="KW-0808">Transferase</keyword>
<feature type="domain" description="Carrier" evidence="4">
    <location>
        <begin position="1964"/>
        <end position="2039"/>
    </location>
</feature>
<dbReference type="GO" id="GO:0016779">
    <property type="term" value="F:nucleotidyltransferase activity"/>
    <property type="evidence" value="ECO:0007669"/>
    <property type="project" value="UniProtKB-KW"/>
</dbReference>
<dbReference type="InterPro" id="IPR025110">
    <property type="entry name" value="AMP-bd_C"/>
</dbReference>
<dbReference type="InterPro" id="IPR036736">
    <property type="entry name" value="ACP-like_sf"/>
</dbReference>
<reference evidence="5 6" key="1">
    <citation type="journal article" date="2014" name="Genome Announc.">
        <title>Draft Genome Sequence of the Antitrypanosomally Active Sponge-Associated Bacterium Actinokineospora sp. Strain EG49.</title>
        <authorList>
            <person name="Harjes J."/>
            <person name="Ryu T."/>
            <person name="Abdelmohsen U.R."/>
            <person name="Moitinho-Silva L."/>
            <person name="Horn H."/>
            <person name="Ravasi T."/>
            <person name="Hentschel U."/>
        </authorList>
    </citation>
    <scope>NUCLEOTIDE SEQUENCE [LARGE SCALE GENOMIC DNA]</scope>
    <source>
        <strain evidence="5 6">EG49</strain>
    </source>
</reference>
<keyword evidence="3" id="KW-0597">Phosphoprotein</keyword>
<dbReference type="eggNOG" id="COG1020">
    <property type="taxonomic scope" value="Bacteria"/>
</dbReference>
<organism evidence="5 6">
    <name type="scientific">Actinokineospora spheciospongiae</name>
    <dbReference type="NCBI Taxonomy" id="909613"/>
    <lineage>
        <taxon>Bacteria</taxon>
        <taxon>Bacillati</taxon>
        <taxon>Actinomycetota</taxon>
        <taxon>Actinomycetes</taxon>
        <taxon>Pseudonocardiales</taxon>
        <taxon>Pseudonocardiaceae</taxon>
        <taxon>Actinokineospora</taxon>
    </lineage>
</organism>
<keyword evidence="5" id="KW-0548">Nucleotidyltransferase</keyword>
<sequence length="2048" mass="219275">MSRPKGLDDILPLSPLAEGLLFRSELDSTGPDVYTVQLVLGVDGPLDPERLRRAAEALLVRHPNLRAGFRRRKNGTAVALIPSRVELPWQYLDRPEHDVALAERERRFVPAKPPLIRFALVREHDTRHRLVITNHHVLLDGWSTPLLVADLFALYDDPASLKPAPPYKDYLSWLARQDRPAAESAWTRALAGFAEPSMVAPSEGTRAPLAPERVERTLDPALSSGLDALARARGVTVATVVQLVWGTLLARVLGRHDVAFGTTVSGRPAELPGVEDMVGLFINTVPVRITLRPQETVAEALTRVRDEQAALLAHQHLGLSDIQRLVGGGDLFDTMAVFENYPFDQEKAREPVAGLTLSPVSDSDAAHYPLGLTALPGRELALHLDFRPDVFDRAHVERLADAVAHLFAQVVANPDRPVGTLGLTAGVPGEWNATGTHPRTTLPAEFAKNVRAKPNAEALVCEGESLTYAELDERTDALAAVLQGHGVGPEQVVAVAVPRGVDLVVSLLAVLKAGGAYLALDPDYPDDRLALMVDDARPTAAIATPDLAGRLPGVPVVDPTAAAPGFTAPDLLPEHPAYVIYTSGSTGRPKGVVVPHAGIGKLIATHTEKLLVTPDSRVAQFASPGFDVAWWDLVQVMCTGGTLVVVPAERRVAGPALTDYLREQRVTHAILPPALLAALPEEAALPEGITLLAGTEEVTPKLVDRYSPNRLMFNAYGPTEVSVNSTLGRCRPGMSAPVPIGPPDPGTRAHVLDSGLSPVPVGVVGELYLAGDGLARGYLNRFDLTAERFVADPFGEPGTRMYRTGDLVRWNAEGALEFVGRADDQVKIRGFRVEPGEIAAALLRRPEVSAAVVVVRQDGPGQRSLVAYLVPTAGSTADPAELRKALAAELPSAFVPSAFVVLDRLPVLPSGKLDRKALPAPDAAAQPAGRRPRDPREELLCAAFAEVLGVPVGIDDDFFGLGGHSLLVPRLTGRIRAVLGADLPLRAVFEAPTVAALAARLDGARRQVPLVKVARGATLPLSFAQQRMWFLYRLDGPTPTYNIPFAIKLTGPLDRRALAAALSDVVGRHESLRTVYPEVDGIPHQHVLAATPTLDVVPAADGSLPSKLADAAAHAFRLDEETPFRATAFAVSDTEHVLLLLVHHIAADGASALPLLDDLNTAYAARAHGRAPAWRELPVQYADYAVWQRELLADDGDVLPQQVEFWSQALAGLPEELSLPTDRPRPAVAGRVAGDVEFELPAATHRALRELAKATDTSLFMVLQAGLAALLTRLGAGTDIPIGAPIAGRTDDALDDLVGFFVNTLVLRTDTSGDPAFTELLGRVREFDLAAYAHQDIPFERLVEVLNPARSLARHALFQVMLAFQTMPADALTFGDLAVEPASTGPGGAKFDLSFDLLEVEGADGLSGVLEYRVDLFDAATAANVAERFVRFLDAVATDPKRPIGQVDMLTPAERDRVLHDWNDTALPYDGPGTLPELFAHQAAATPDATALVCEDTHYTFAELDAAANRLAHELIARGAGPEKVVALLLPRTAETVVAILAVLKSGAAYLPIDPAYPADRLEFLLSDADPVLVLRPEDMVADLGAHPATAPETGLRPEHPAYVIYTSGSTGVPKGVVVEHRSVVNLFASHRETLYRPTVDRAGGRRLRVAHSWSFAFDASWQPQLWMFDGHALHVVTEDVQRDPDLLVGLIERDRIDFIEVTPSHAVQLAAAGLFRDGRCPLLVLGVGGEAVPSTLWRDIRELEGTEGYNLYGPTESTVDALAARIGANPRPVVGRPTANTRAYVLDRALRPVPPGVLGELYVAGAGLARGYLDRAGLTAERFTADPYGPAGARMYRTGDLVRYLPDGSLDYVGRADDQVKVRGFRIEPGEIAAALSRHDSVAQAVVDVREDTPGDKRIVGYVVPRTTLDLPALRAHLSAALPDYMVPSAFVELAALPLTAHGKLDRRALPAPDPAPPTGTREPATPLEEVLCAVFAEALGKPRVGADADFFAGGGHSLLLVRLRDRIEAATGHRVAVADLFTSPTPAALAERIAAASTHDTPALRS</sequence>
<dbReference type="InterPro" id="IPR020806">
    <property type="entry name" value="PKS_PP-bd"/>
</dbReference>
<dbReference type="Proteomes" id="UP000019277">
    <property type="component" value="Unassembled WGS sequence"/>
</dbReference>
<dbReference type="Gene3D" id="3.30.559.30">
    <property type="entry name" value="Nonribosomal peptide synthetase, condensation domain"/>
    <property type="match status" value="2"/>
</dbReference>
<dbReference type="Pfam" id="PF00501">
    <property type="entry name" value="AMP-binding"/>
    <property type="match status" value="2"/>
</dbReference>
<dbReference type="InterPro" id="IPR010071">
    <property type="entry name" value="AA_adenyl_dom"/>
</dbReference>
<dbReference type="SUPFAM" id="SSF56801">
    <property type="entry name" value="Acetyl-CoA synthetase-like"/>
    <property type="match status" value="2"/>
</dbReference>
<dbReference type="Gene3D" id="2.30.38.10">
    <property type="entry name" value="Luciferase, Domain 3"/>
    <property type="match status" value="2"/>
</dbReference>
<dbReference type="SMART" id="SM00823">
    <property type="entry name" value="PKS_PP"/>
    <property type="match status" value="2"/>
</dbReference>
<dbReference type="FunFam" id="3.40.50.980:FF:000001">
    <property type="entry name" value="Non-ribosomal peptide synthetase"/>
    <property type="match status" value="2"/>
</dbReference>
<evidence type="ECO:0000256" key="1">
    <source>
        <dbReference type="ARBA" id="ARBA00001957"/>
    </source>
</evidence>
<dbReference type="Gene3D" id="3.40.50.980">
    <property type="match status" value="4"/>
</dbReference>
<evidence type="ECO:0000256" key="2">
    <source>
        <dbReference type="ARBA" id="ARBA00022450"/>
    </source>
</evidence>
<dbReference type="GO" id="GO:0031177">
    <property type="term" value="F:phosphopantetheine binding"/>
    <property type="evidence" value="ECO:0007669"/>
    <property type="project" value="InterPro"/>
</dbReference>
<dbReference type="SUPFAM" id="SSF52777">
    <property type="entry name" value="CoA-dependent acyltransferases"/>
    <property type="match status" value="4"/>
</dbReference>
<dbReference type="Gene3D" id="3.30.300.30">
    <property type="match status" value="2"/>
</dbReference>
<dbReference type="Gene3D" id="3.40.50.1820">
    <property type="entry name" value="alpha/beta hydrolase"/>
    <property type="match status" value="1"/>
</dbReference>
<dbReference type="InterPro" id="IPR001242">
    <property type="entry name" value="Condensation_dom"/>
</dbReference>
<dbReference type="InterPro" id="IPR009081">
    <property type="entry name" value="PP-bd_ACP"/>
</dbReference>
<dbReference type="InterPro" id="IPR045851">
    <property type="entry name" value="AMP-bd_C_sf"/>
</dbReference>
<dbReference type="GO" id="GO:0043041">
    <property type="term" value="P:amino acid activation for nonribosomal peptide biosynthetic process"/>
    <property type="evidence" value="ECO:0007669"/>
    <property type="project" value="TreeGrafter"/>
</dbReference>
<dbReference type="PANTHER" id="PTHR45527:SF1">
    <property type="entry name" value="FATTY ACID SYNTHASE"/>
    <property type="match status" value="1"/>
</dbReference>
<evidence type="ECO:0000313" key="5">
    <source>
        <dbReference type="EMBL" id="EWC62187.1"/>
    </source>
</evidence>
<dbReference type="Pfam" id="PF00668">
    <property type="entry name" value="Condensation"/>
    <property type="match status" value="2"/>
</dbReference>
<dbReference type="FunFam" id="3.30.300.30:FF:000010">
    <property type="entry name" value="Enterobactin synthetase component F"/>
    <property type="match status" value="2"/>
</dbReference>
<dbReference type="EC" id="2.7.7.-" evidence="5"/>
<dbReference type="GO" id="GO:0044550">
    <property type="term" value="P:secondary metabolite biosynthetic process"/>
    <property type="evidence" value="ECO:0007669"/>
    <property type="project" value="UniProtKB-ARBA"/>
</dbReference>
<dbReference type="CDD" id="cd05930">
    <property type="entry name" value="A_NRPS"/>
    <property type="match status" value="1"/>
</dbReference>
<accession>W7IZT1</accession>
<keyword evidence="6" id="KW-1185">Reference proteome</keyword>
<gene>
    <name evidence="5" type="ORF">UO65_2553</name>
</gene>
<evidence type="ECO:0000313" key="6">
    <source>
        <dbReference type="Proteomes" id="UP000019277"/>
    </source>
</evidence>
<protein>
    <submittedName>
        <fullName evidence="5">Siderophore biosynthesis non-ribosomal peptide synthetase module</fullName>
        <ecNumber evidence="5">2.7.7.-</ecNumber>
    </submittedName>
</protein>
<comment type="cofactor">
    <cofactor evidence="1">
        <name>pantetheine 4'-phosphate</name>
        <dbReference type="ChEBI" id="CHEBI:47942"/>
    </cofactor>
</comment>
<dbReference type="Gene3D" id="3.30.559.10">
    <property type="entry name" value="Chloramphenicol acetyltransferase-like domain"/>
    <property type="match status" value="2"/>
</dbReference>
<dbReference type="FunFam" id="2.30.38.10:FF:000001">
    <property type="entry name" value="Non-ribosomal peptide synthetase PvdI"/>
    <property type="match status" value="2"/>
</dbReference>
<keyword evidence="2" id="KW-0596">Phosphopantetheine</keyword>
<dbReference type="GO" id="GO:0072330">
    <property type="term" value="P:monocarboxylic acid biosynthetic process"/>
    <property type="evidence" value="ECO:0007669"/>
    <property type="project" value="UniProtKB-ARBA"/>
</dbReference>
<dbReference type="EMBL" id="AYXG01000087">
    <property type="protein sequence ID" value="EWC62187.1"/>
    <property type="molecule type" value="Genomic_DNA"/>
</dbReference>
<dbReference type="FunFam" id="3.40.50.12780:FF:000012">
    <property type="entry name" value="Non-ribosomal peptide synthetase"/>
    <property type="match status" value="1"/>
</dbReference>
<dbReference type="GO" id="GO:0005737">
    <property type="term" value="C:cytoplasm"/>
    <property type="evidence" value="ECO:0007669"/>
    <property type="project" value="TreeGrafter"/>
</dbReference>
<comment type="caution">
    <text evidence="5">The sequence shown here is derived from an EMBL/GenBank/DDBJ whole genome shotgun (WGS) entry which is preliminary data.</text>
</comment>
<dbReference type="PANTHER" id="PTHR45527">
    <property type="entry name" value="NONRIBOSOMAL PEPTIDE SYNTHETASE"/>
    <property type="match status" value="1"/>
</dbReference>
<dbReference type="Gene3D" id="1.10.1200.10">
    <property type="entry name" value="ACP-like"/>
    <property type="match status" value="1"/>
</dbReference>
<dbReference type="RefSeq" id="WP_052021094.1">
    <property type="nucleotide sequence ID" value="NZ_AYXG01000087.1"/>
</dbReference>
<dbReference type="InterPro" id="IPR000873">
    <property type="entry name" value="AMP-dep_synth/lig_dom"/>
</dbReference>
<dbReference type="GO" id="GO:0008610">
    <property type="term" value="P:lipid biosynthetic process"/>
    <property type="evidence" value="ECO:0007669"/>
    <property type="project" value="UniProtKB-ARBA"/>
</dbReference>
<dbReference type="InterPro" id="IPR023213">
    <property type="entry name" value="CAT-like_dom_sf"/>
</dbReference>
<dbReference type="InterPro" id="IPR029058">
    <property type="entry name" value="AB_hydrolase_fold"/>
</dbReference>
<dbReference type="Pfam" id="PF00550">
    <property type="entry name" value="PP-binding"/>
    <property type="match status" value="2"/>
</dbReference>
<dbReference type="OrthoDB" id="2378856at2"/>
<feature type="domain" description="Carrier" evidence="4">
    <location>
        <begin position="931"/>
        <end position="1005"/>
    </location>
</feature>
<name>W7IZT1_9PSEU</name>
<dbReference type="Pfam" id="PF13193">
    <property type="entry name" value="AMP-binding_C"/>
    <property type="match status" value="2"/>
</dbReference>
<dbReference type="CDD" id="cd19540">
    <property type="entry name" value="LCL_NRPS-like"/>
    <property type="match status" value="1"/>
</dbReference>
<dbReference type="FunFam" id="1.10.1200.10:FF:000016">
    <property type="entry name" value="Non-ribosomal peptide synthase"/>
    <property type="match status" value="1"/>
</dbReference>
<dbReference type="PATRIC" id="fig|909613.9.peg.2559"/>
<evidence type="ECO:0000259" key="4">
    <source>
        <dbReference type="PROSITE" id="PS50075"/>
    </source>
</evidence>
<dbReference type="InterPro" id="IPR020845">
    <property type="entry name" value="AMP-binding_CS"/>
</dbReference>
<dbReference type="NCBIfam" id="TIGR01733">
    <property type="entry name" value="AA-adenyl-dom"/>
    <property type="match status" value="2"/>
</dbReference>